<evidence type="ECO:0000256" key="3">
    <source>
        <dbReference type="ARBA" id="ARBA00022475"/>
    </source>
</evidence>
<keyword evidence="3" id="KW-1003">Cell membrane</keyword>
<accession>A0A382NE28</accession>
<feature type="non-terminal residue" evidence="8">
    <location>
        <position position="212"/>
    </location>
</feature>
<feature type="transmembrane region" description="Helical" evidence="7">
    <location>
        <begin position="152"/>
        <end position="171"/>
    </location>
</feature>
<feature type="transmembrane region" description="Helical" evidence="7">
    <location>
        <begin position="20"/>
        <end position="39"/>
    </location>
</feature>
<feature type="transmembrane region" description="Helical" evidence="7">
    <location>
        <begin position="88"/>
        <end position="108"/>
    </location>
</feature>
<dbReference type="AlphaFoldDB" id="A0A382NE28"/>
<organism evidence="8">
    <name type="scientific">marine metagenome</name>
    <dbReference type="NCBI Taxonomy" id="408172"/>
    <lineage>
        <taxon>unclassified sequences</taxon>
        <taxon>metagenomes</taxon>
        <taxon>ecological metagenomes</taxon>
    </lineage>
</organism>
<dbReference type="PROSITE" id="PS00873">
    <property type="entry name" value="NA_ALANINE_SYMP"/>
    <property type="match status" value="1"/>
</dbReference>
<dbReference type="Pfam" id="PF01235">
    <property type="entry name" value="Na_Ala_symp"/>
    <property type="match status" value="1"/>
</dbReference>
<keyword evidence="5 7" id="KW-1133">Transmembrane helix</keyword>
<keyword evidence="6 7" id="KW-0472">Membrane</keyword>
<reference evidence="8" key="1">
    <citation type="submission" date="2018-05" db="EMBL/GenBank/DDBJ databases">
        <authorList>
            <person name="Lanie J.A."/>
            <person name="Ng W.-L."/>
            <person name="Kazmierczak K.M."/>
            <person name="Andrzejewski T.M."/>
            <person name="Davidsen T.M."/>
            <person name="Wayne K.J."/>
            <person name="Tettelin H."/>
            <person name="Glass J.I."/>
            <person name="Rusch D."/>
            <person name="Podicherti R."/>
            <person name="Tsui H.-C.T."/>
            <person name="Winkler M.E."/>
        </authorList>
    </citation>
    <scope>NUCLEOTIDE SEQUENCE</scope>
</reference>
<dbReference type="EMBL" id="UINC01099862">
    <property type="protein sequence ID" value="SVC59453.1"/>
    <property type="molecule type" value="Genomic_DNA"/>
</dbReference>
<dbReference type="GO" id="GO:0005283">
    <property type="term" value="F:amino acid:sodium symporter activity"/>
    <property type="evidence" value="ECO:0007669"/>
    <property type="project" value="InterPro"/>
</dbReference>
<dbReference type="PANTHER" id="PTHR30330">
    <property type="entry name" value="AGSS FAMILY TRANSPORTER, SODIUM-ALANINE"/>
    <property type="match status" value="1"/>
</dbReference>
<evidence type="ECO:0000256" key="2">
    <source>
        <dbReference type="ARBA" id="ARBA00022448"/>
    </source>
</evidence>
<evidence type="ECO:0000313" key="8">
    <source>
        <dbReference type="EMBL" id="SVC59453.1"/>
    </source>
</evidence>
<protein>
    <recommendedName>
        <fullName evidence="9">Sodium:alanine symporter family protein</fullName>
    </recommendedName>
</protein>
<evidence type="ECO:0000256" key="6">
    <source>
        <dbReference type="ARBA" id="ARBA00023136"/>
    </source>
</evidence>
<sequence>MNLLTEQIQTVDNFIWQPFAMPLVLVVVGGLITLATGFVQIRRFPTAVRLALQGAITRDSNANDGTGTITQFQALSTALASTVGNGNIGGVATAILIGGPGAIFWMWVTAAVGMATKYAEAVLGVHYRVTRETGELASGPMYYIAQGIPNKLIGHILSYLFAFFGACAALFGTGNMAQSNTIARTFAEAARTVVGVDVPLWFPGILITTAVG</sequence>
<keyword evidence="4 7" id="KW-0812">Transmembrane</keyword>
<evidence type="ECO:0000256" key="4">
    <source>
        <dbReference type="ARBA" id="ARBA00022692"/>
    </source>
</evidence>
<evidence type="ECO:0000256" key="1">
    <source>
        <dbReference type="ARBA" id="ARBA00004651"/>
    </source>
</evidence>
<proteinExistence type="predicted"/>
<dbReference type="PANTHER" id="PTHR30330:SF3">
    <property type="entry name" value="TRANSCRIPTIONAL REGULATOR, LRP FAMILY"/>
    <property type="match status" value="1"/>
</dbReference>
<name>A0A382NE28_9ZZZZ</name>
<dbReference type="InterPro" id="IPR001463">
    <property type="entry name" value="Na/Ala_symport"/>
</dbReference>
<evidence type="ECO:0008006" key="9">
    <source>
        <dbReference type="Google" id="ProtNLM"/>
    </source>
</evidence>
<comment type="subcellular location">
    <subcellularLocation>
        <location evidence="1">Cell membrane</location>
        <topology evidence="1">Multi-pass membrane protein</topology>
    </subcellularLocation>
</comment>
<gene>
    <name evidence="8" type="ORF">METZ01_LOCUS312307</name>
</gene>
<evidence type="ECO:0000256" key="7">
    <source>
        <dbReference type="SAM" id="Phobius"/>
    </source>
</evidence>
<keyword evidence="2" id="KW-0813">Transport</keyword>
<dbReference type="GO" id="GO:0005886">
    <property type="term" value="C:plasma membrane"/>
    <property type="evidence" value="ECO:0007669"/>
    <property type="project" value="UniProtKB-SubCell"/>
</dbReference>
<evidence type="ECO:0000256" key="5">
    <source>
        <dbReference type="ARBA" id="ARBA00022989"/>
    </source>
</evidence>